<dbReference type="InterPro" id="IPR018845">
    <property type="entry name" value="Initiator-bd"/>
</dbReference>
<feature type="domain" description="Initiator binding" evidence="1">
    <location>
        <begin position="25"/>
        <end position="132"/>
    </location>
</feature>
<sequence>MEIDRNEASRFMKMSKNETRAGEILQNEFLRLRQIQEKNKTSTKISDVFFIIAKYVNNNVYNPVPVLKSLGILFFGRTIALNLSILPALLICCRAKTIISLHKEGWEDVKSDQDTNLASIVGMNDVKNWAVYNVPQKTPLSEYLEENQRIIATEQSFGLNHAPEEILIGPGLPPQNILTEPHFPLVSIQYELTFDNAVVADAKPTNNSFSQNLELTLKQKKTGNFQISHQKEFYIDASAVKK</sequence>
<organism evidence="2 3">
    <name type="scientific">Tritrichomonas foetus</name>
    <dbReference type="NCBI Taxonomy" id="1144522"/>
    <lineage>
        <taxon>Eukaryota</taxon>
        <taxon>Metamonada</taxon>
        <taxon>Parabasalia</taxon>
        <taxon>Tritrichomonadida</taxon>
        <taxon>Tritrichomonadidae</taxon>
        <taxon>Tritrichomonas</taxon>
    </lineage>
</organism>
<gene>
    <name evidence="2" type="ORF">TRFO_37899</name>
</gene>
<protein>
    <recommendedName>
        <fullName evidence="1">Initiator binding domain-containing protein</fullName>
    </recommendedName>
</protein>
<evidence type="ECO:0000259" key="1">
    <source>
        <dbReference type="Pfam" id="PF10416"/>
    </source>
</evidence>
<dbReference type="AlphaFoldDB" id="A0A1J4J9X8"/>
<dbReference type="VEuPathDB" id="TrichDB:TRFO_37899"/>
<dbReference type="Pfam" id="PF10416">
    <property type="entry name" value="IBD"/>
    <property type="match status" value="1"/>
</dbReference>
<name>A0A1J4J9X8_9EUKA</name>
<evidence type="ECO:0000313" key="2">
    <source>
        <dbReference type="EMBL" id="OHS95960.1"/>
    </source>
</evidence>
<dbReference type="GeneID" id="94846411"/>
<evidence type="ECO:0000313" key="3">
    <source>
        <dbReference type="Proteomes" id="UP000179807"/>
    </source>
</evidence>
<comment type="caution">
    <text evidence="2">The sequence shown here is derived from an EMBL/GenBank/DDBJ whole genome shotgun (WGS) entry which is preliminary data.</text>
</comment>
<dbReference type="Proteomes" id="UP000179807">
    <property type="component" value="Unassembled WGS sequence"/>
</dbReference>
<dbReference type="RefSeq" id="XP_068349097.1">
    <property type="nucleotide sequence ID" value="XM_068511707.1"/>
</dbReference>
<proteinExistence type="predicted"/>
<accession>A0A1J4J9X8</accession>
<dbReference type="OrthoDB" id="10265934at2759"/>
<reference evidence="2" key="1">
    <citation type="submission" date="2016-10" db="EMBL/GenBank/DDBJ databases">
        <authorList>
            <person name="Benchimol M."/>
            <person name="Almeida L.G."/>
            <person name="Vasconcelos A.T."/>
            <person name="Perreira-Neves A."/>
            <person name="Rosa I.A."/>
            <person name="Tasca T."/>
            <person name="Bogo M.R."/>
            <person name="de Souza W."/>
        </authorList>
    </citation>
    <scope>NUCLEOTIDE SEQUENCE [LARGE SCALE GENOMIC DNA]</scope>
    <source>
        <strain evidence="2">K</strain>
    </source>
</reference>
<dbReference type="EMBL" id="MLAK01001209">
    <property type="protein sequence ID" value="OHS95960.1"/>
    <property type="molecule type" value="Genomic_DNA"/>
</dbReference>
<keyword evidence="3" id="KW-1185">Reference proteome</keyword>